<evidence type="ECO:0000259" key="1">
    <source>
        <dbReference type="PROSITE" id="PS51186"/>
    </source>
</evidence>
<dbReference type="EMBL" id="CCDP010000003">
    <property type="protein sequence ID" value="CDQ41649.1"/>
    <property type="molecule type" value="Genomic_DNA"/>
</dbReference>
<dbReference type="InterPro" id="IPR016181">
    <property type="entry name" value="Acyl_CoA_acyltransferase"/>
</dbReference>
<reference evidence="2 3" key="1">
    <citation type="submission" date="2014-03" db="EMBL/GenBank/DDBJ databases">
        <authorList>
            <person name="Urmite Genomes U."/>
        </authorList>
    </citation>
    <scope>NUCLEOTIDE SEQUENCE [LARGE SCALE GENOMIC DNA]</scope>
    <source>
        <strain evidence="2 3">Vm-5</strain>
    </source>
</reference>
<dbReference type="Proteomes" id="UP000028875">
    <property type="component" value="Unassembled WGS sequence"/>
</dbReference>
<gene>
    <name evidence="2" type="primary">ydaF_6</name>
    <name evidence="2" type="ORF">BN990_04023</name>
</gene>
<dbReference type="PANTHER" id="PTHR43792:SF9">
    <property type="entry name" value="RIBOSOMAL-PROTEIN-ALANINE ACETYLTRANSFERASE"/>
    <property type="match status" value="1"/>
</dbReference>
<evidence type="ECO:0000313" key="2">
    <source>
        <dbReference type="EMBL" id="CDQ41649.1"/>
    </source>
</evidence>
<dbReference type="RefSeq" id="WP_021292446.1">
    <property type="nucleotide sequence ID" value="NZ_BNER01000005.1"/>
</dbReference>
<feature type="domain" description="N-acetyltransferase" evidence="1">
    <location>
        <begin position="18"/>
        <end position="174"/>
    </location>
</feature>
<reference evidence="3" key="2">
    <citation type="submission" date="2014-05" db="EMBL/GenBank/DDBJ databases">
        <title>Draft genome sequence of Virgibacillus massiliensis Vm-5.</title>
        <authorList>
            <person name="Khelaifia S."/>
            <person name="Croce O."/>
            <person name="Lagier J.C."/>
            <person name="Raoult D."/>
        </authorList>
    </citation>
    <scope>NUCLEOTIDE SEQUENCE [LARGE SCALE GENOMIC DNA]</scope>
    <source>
        <strain evidence="3">Vm-5</strain>
    </source>
</reference>
<dbReference type="Gene3D" id="3.40.630.30">
    <property type="match status" value="1"/>
</dbReference>
<sequence>MNYQEFEMKQPILHTPRLKLRKITLADLPAMFAYTSLDEVTKYLPFDTHKRVEDTKLFIDYVLDQYTNCRLAPWAIELQSTNTFLGTIEYVFWEQENNTAEIAFVLSNHYWGRGIITEAAREVIRFGFEEMDLERVQARCFNANIASQRVLTKNGFQFEGTLRKRLFSKGKQQDIRVYSLLRQEYSM</sequence>
<dbReference type="GO" id="GO:0005737">
    <property type="term" value="C:cytoplasm"/>
    <property type="evidence" value="ECO:0007669"/>
    <property type="project" value="TreeGrafter"/>
</dbReference>
<dbReference type="InterPro" id="IPR000182">
    <property type="entry name" value="GNAT_dom"/>
</dbReference>
<dbReference type="Pfam" id="PF13302">
    <property type="entry name" value="Acetyltransf_3"/>
    <property type="match status" value="1"/>
</dbReference>
<dbReference type="PANTHER" id="PTHR43792">
    <property type="entry name" value="GNAT FAMILY, PUTATIVE (AFU_ORTHOLOGUE AFUA_3G00765)-RELATED-RELATED"/>
    <property type="match status" value="1"/>
</dbReference>
<proteinExistence type="predicted"/>
<dbReference type="PROSITE" id="PS51186">
    <property type="entry name" value="GNAT"/>
    <property type="match status" value="1"/>
</dbReference>
<dbReference type="InterPro" id="IPR051531">
    <property type="entry name" value="N-acetyltransferase"/>
</dbReference>
<dbReference type="GO" id="GO:0008999">
    <property type="term" value="F:protein-N-terminal-alanine acetyltransferase activity"/>
    <property type="evidence" value="ECO:0007669"/>
    <property type="project" value="TreeGrafter"/>
</dbReference>
<dbReference type="STRING" id="1462526.BN990_04023"/>
<keyword evidence="3" id="KW-1185">Reference proteome</keyword>
<evidence type="ECO:0000313" key="3">
    <source>
        <dbReference type="Proteomes" id="UP000028875"/>
    </source>
</evidence>
<protein>
    <submittedName>
        <fullName evidence="2">Putative ribosomal N-acetyltransferase YdaF</fullName>
    </submittedName>
</protein>
<comment type="caution">
    <text evidence="2">The sequence shown here is derived from an EMBL/GenBank/DDBJ whole genome shotgun (WGS) entry which is preliminary data.</text>
</comment>
<accession>A0A024QGM1</accession>
<organism evidence="2 3">
    <name type="scientific">Virgibacillus massiliensis</name>
    <dbReference type="NCBI Taxonomy" id="1462526"/>
    <lineage>
        <taxon>Bacteria</taxon>
        <taxon>Bacillati</taxon>
        <taxon>Bacillota</taxon>
        <taxon>Bacilli</taxon>
        <taxon>Bacillales</taxon>
        <taxon>Bacillaceae</taxon>
        <taxon>Virgibacillus</taxon>
    </lineage>
</organism>
<dbReference type="AlphaFoldDB" id="A0A024QGM1"/>
<name>A0A024QGM1_9BACI</name>
<dbReference type="eggNOG" id="COG1670">
    <property type="taxonomic scope" value="Bacteria"/>
</dbReference>
<keyword evidence="2" id="KW-0808">Transferase</keyword>
<dbReference type="SUPFAM" id="SSF55729">
    <property type="entry name" value="Acyl-CoA N-acyltransferases (Nat)"/>
    <property type="match status" value="1"/>
</dbReference>